<reference evidence="3" key="1">
    <citation type="submission" date="2022-10" db="EMBL/GenBank/DDBJ databases">
        <title>Genome assembly of Pristionchus species.</title>
        <authorList>
            <person name="Yoshida K."/>
            <person name="Sommer R.J."/>
        </authorList>
    </citation>
    <scope>NUCLEOTIDE SEQUENCE [LARGE SCALE GENOMIC DNA]</scope>
    <source>
        <strain evidence="3">RS5460</strain>
    </source>
</reference>
<dbReference type="Pfam" id="PF00646">
    <property type="entry name" value="F-box"/>
    <property type="match status" value="1"/>
</dbReference>
<evidence type="ECO:0000259" key="1">
    <source>
        <dbReference type="Pfam" id="PF00646"/>
    </source>
</evidence>
<feature type="non-terminal residue" evidence="2">
    <location>
        <position position="1"/>
    </location>
</feature>
<dbReference type="EMBL" id="BTRK01000005">
    <property type="protein sequence ID" value="GMR51038.1"/>
    <property type="molecule type" value="Genomic_DNA"/>
</dbReference>
<name>A0AAN5CUF3_9BILA</name>
<proteinExistence type="predicted"/>
<dbReference type="AlphaFoldDB" id="A0AAN5CUF3"/>
<dbReference type="Proteomes" id="UP001328107">
    <property type="component" value="Unassembled WGS sequence"/>
</dbReference>
<dbReference type="InterPro" id="IPR001810">
    <property type="entry name" value="F-box_dom"/>
</dbReference>
<accession>A0AAN5CUF3</accession>
<evidence type="ECO:0000313" key="3">
    <source>
        <dbReference type="Proteomes" id="UP001328107"/>
    </source>
</evidence>
<feature type="domain" description="F-box" evidence="1">
    <location>
        <begin position="7"/>
        <end position="37"/>
    </location>
</feature>
<organism evidence="2 3">
    <name type="scientific">Pristionchus mayeri</name>
    <dbReference type="NCBI Taxonomy" id="1317129"/>
    <lineage>
        <taxon>Eukaryota</taxon>
        <taxon>Metazoa</taxon>
        <taxon>Ecdysozoa</taxon>
        <taxon>Nematoda</taxon>
        <taxon>Chromadorea</taxon>
        <taxon>Rhabditida</taxon>
        <taxon>Rhabditina</taxon>
        <taxon>Diplogasteromorpha</taxon>
        <taxon>Diplogasteroidea</taxon>
        <taxon>Neodiplogasteridae</taxon>
        <taxon>Pristionchus</taxon>
    </lineage>
</organism>
<comment type="caution">
    <text evidence="2">The sequence shown here is derived from an EMBL/GenBank/DDBJ whole genome shotgun (WGS) entry which is preliminary data.</text>
</comment>
<protein>
    <recommendedName>
        <fullName evidence="1">F-box domain-containing protein</fullName>
    </recommendedName>
</protein>
<gene>
    <name evidence="2" type="ORF">PMAYCL1PPCAC_21233</name>
</gene>
<evidence type="ECO:0000313" key="2">
    <source>
        <dbReference type="EMBL" id="GMR51038.1"/>
    </source>
</evidence>
<sequence>DSQMDIFLLPDLALRRVIKLMENRNRLRLRRTCRSLEFFSTPPDRKYILDVISPLESGMLVSLPPMEKLILHDQVPVAIFLDLMLVHRSLYVLSDTISLSIEECIAVMKIFSEDSRERDIRFSIDSTTFRRYLTDFGMTDTTQAGDRFGEFDLIGLPDGVLASSILQLLASSTFSALTGRTELDLS</sequence>
<keyword evidence="3" id="KW-1185">Reference proteome</keyword>